<keyword evidence="1" id="KW-0723">Serine/threonine-protein kinase</keyword>
<dbReference type="CDD" id="cd16936">
    <property type="entry name" value="HATPase_RsbW-like"/>
    <property type="match status" value="1"/>
</dbReference>
<sequence>MTLTASPSTSSATRLVVALPWGLRSPAVARRLAVRWLEAADCARTADAVLVVSELVTNAVRHTRGPCLLTLTDDGAYLDIAVTDHSEDMPDVHQPAGGDHRGGFGLEIMRRLGDSVRVVPRIGGKTVHVALQVHTVHTPARDRRRPP</sequence>
<gene>
    <name evidence="3" type="ORF">ACFY8C_27440</name>
</gene>
<dbReference type="Gene3D" id="3.30.565.10">
    <property type="entry name" value="Histidine kinase-like ATPase, C-terminal domain"/>
    <property type="match status" value="1"/>
</dbReference>
<dbReference type="GO" id="GO:0005524">
    <property type="term" value="F:ATP binding"/>
    <property type="evidence" value="ECO:0007669"/>
    <property type="project" value="UniProtKB-KW"/>
</dbReference>
<evidence type="ECO:0000313" key="4">
    <source>
        <dbReference type="Proteomes" id="UP001602370"/>
    </source>
</evidence>
<dbReference type="Proteomes" id="UP001602370">
    <property type="component" value="Unassembled WGS sequence"/>
</dbReference>
<dbReference type="PANTHER" id="PTHR35526">
    <property type="entry name" value="ANTI-SIGMA-F FACTOR RSBW-RELATED"/>
    <property type="match status" value="1"/>
</dbReference>
<evidence type="ECO:0000313" key="3">
    <source>
        <dbReference type="EMBL" id="MFF5922040.1"/>
    </source>
</evidence>
<dbReference type="EMBL" id="JBIBDZ010000009">
    <property type="protein sequence ID" value="MFF5922040.1"/>
    <property type="molecule type" value="Genomic_DNA"/>
</dbReference>
<dbReference type="InterPro" id="IPR036890">
    <property type="entry name" value="HATPase_C_sf"/>
</dbReference>
<keyword evidence="4" id="KW-1185">Reference proteome</keyword>
<keyword evidence="1" id="KW-0808">Transferase</keyword>
<protein>
    <submittedName>
        <fullName evidence="3">ATP-binding protein</fullName>
    </submittedName>
</protein>
<comment type="caution">
    <text evidence="3">The sequence shown here is derived from an EMBL/GenBank/DDBJ whole genome shotgun (WGS) entry which is preliminary data.</text>
</comment>
<name>A0ABW6XXH1_9ACTN</name>
<dbReference type="InterPro" id="IPR050267">
    <property type="entry name" value="Anti-sigma-factor_SerPK"/>
</dbReference>
<dbReference type="SUPFAM" id="SSF55874">
    <property type="entry name" value="ATPase domain of HSP90 chaperone/DNA topoisomerase II/histidine kinase"/>
    <property type="match status" value="1"/>
</dbReference>
<dbReference type="InterPro" id="IPR003594">
    <property type="entry name" value="HATPase_dom"/>
</dbReference>
<dbReference type="PANTHER" id="PTHR35526:SF3">
    <property type="entry name" value="ANTI-SIGMA-F FACTOR RSBW"/>
    <property type="match status" value="1"/>
</dbReference>
<evidence type="ECO:0000256" key="1">
    <source>
        <dbReference type="ARBA" id="ARBA00022527"/>
    </source>
</evidence>
<dbReference type="RefSeq" id="WP_388309377.1">
    <property type="nucleotide sequence ID" value="NZ_JBIBDZ010000009.1"/>
</dbReference>
<keyword evidence="3" id="KW-0547">Nucleotide-binding</keyword>
<reference evidence="3 4" key="1">
    <citation type="submission" date="2024-10" db="EMBL/GenBank/DDBJ databases">
        <title>The Natural Products Discovery Center: Release of the First 8490 Sequenced Strains for Exploring Actinobacteria Biosynthetic Diversity.</title>
        <authorList>
            <person name="Kalkreuter E."/>
            <person name="Kautsar S.A."/>
            <person name="Yang D."/>
            <person name="Bader C.D."/>
            <person name="Teijaro C.N."/>
            <person name="Fluegel L."/>
            <person name="Davis C.M."/>
            <person name="Simpson J.R."/>
            <person name="Lauterbach L."/>
            <person name="Steele A.D."/>
            <person name="Gui C."/>
            <person name="Meng S."/>
            <person name="Li G."/>
            <person name="Viehrig K."/>
            <person name="Ye F."/>
            <person name="Su P."/>
            <person name="Kiefer A.F."/>
            <person name="Nichols A."/>
            <person name="Cepeda A.J."/>
            <person name="Yan W."/>
            <person name="Fan B."/>
            <person name="Jiang Y."/>
            <person name="Adhikari A."/>
            <person name="Zheng C.-J."/>
            <person name="Schuster L."/>
            <person name="Cowan T.M."/>
            <person name="Smanski M.J."/>
            <person name="Chevrette M.G."/>
            <person name="De Carvalho L.P.S."/>
            <person name="Shen B."/>
        </authorList>
    </citation>
    <scope>NUCLEOTIDE SEQUENCE [LARGE SCALE GENOMIC DNA]</scope>
    <source>
        <strain evidence="3 4">NPDC012605</strain>
    </source>
</reference>
<dbReference type="Pfam" id="PF13581">
    <property type="entry name" value="HATPase_c_2"/>
    <property type="match status" value="1"/>
</dbReference>
<keyword evidence="1" id="KW-0418">Kinase</keyword>
<keyword evidence="3" id="KW-0067">ATP-binding</keyword>
<organism evidence="3 4">
    <name type="scientific">Streptomyces flavochromogenes</name>
    <dbReference type="NCBI Taxonomy" id="68199"/>
    <lineage>
        <taxon>Bacteria</taxon>
        <taxon>Bacillati</taxon>
        <taxon>Actinomycetota</taxon>
        <taxon>Actinomycetes</taxon>
        <taxon>Kitasatosporales</taxon>
        <taxon>Streptomycetaceae</taxon>
        <taxon>Streptomyces</taxon>
    </lineage>
</organism>
<proteinExistence type="predicted"/>
<evidence type="ECO:0000259" key="2">
    <source>
        <dbReference type="Pfam" id="PF13581"/>
    </source>
</evidence>
<feature type="domain" description="Histidine kinase/HSP90-like ATPase" evidence="2">
    <location>
        <begin position="27"/>
        <end position="128"/>
    </location>
</feature>
<accession>A0ABW6XXH1</accession>